<evidence type="ECO:0000313" key="6">
    <source>
        <dbReference type="Proteomes" id="UP000696294"/>
    </source>
</evidence>
<evidence type="ECO:0000256" key="2">
    <source>
        <dbReference type="ARBA" id="ARBA00022630"/>
    </source>
</evidence>
<dbReference type="PANTHER" id="PTHR43004">
    <property type="entry name" value="TRK SYSTEM POTASSIUM UPTAKE PROTEIN"/>
    <property type="match status" value="1"/>
</dbReference>
<dbReference type="InterPro" id="IPR002938">
    <property type="entry name" value="FAD-bd"/>
</dbReference>
<dbReference type="PANTHER" id="PTHR43004:SF19">
    <property type="entry name" value="BINDING MONOOXYGENASE, PUTATIVE (JCVI)-RELATED"/>
    <property type="match status" value="1"/>
</dbReference>
<dbReference type="Pfam" id="PF01494">
    <property type="entry name" value="FAD_binding_3"/>
    <property type="match status" value="1"/>
</dbReference>
<organism evidence="5 6">
    <name type="scientific">Nonomuraea composti</name>
    <dbReference type="NCBI Taxonomy" id="2720023"/>
    <lineage>
        <taxon>Bacteria</taxon>
        <taxon>Bacillati</taxon>
        <taxon>Actinomycetota</taxon>
        <taxon>Actinomycetes</taxon>
        <taxon>Streptosporangiales</taxon>
        <taxon>Streptosporangiaceae</taxon>
        <taxon>Nonomuraea</taxon>
    </lineage>
</organism>
<dbReference type="Gene3D" id="3.40.30.120">
    <property type="match status" value="1"/>
</dbReference>
<proteinExistence type="predicted"/>
<dbReference type="PRINTS" id="PR00420">
    <property type="entry name" value="RNGMNOXGNASE"/>
</dbReference>
<gene>
    <name evidence="5" type="ORF">HCN51_36295</name>
</gene>
<dbReference type="SUPFAM" id="SSF51905">
    <property type="entry name" value="FAD/NAD(P)-binding domain"/>
    <property type="match status" value="1"/>
</dbReference>
<dbReference type="InterPro" id="IPR036188">
    <property type="entry name" value="FAD/NAD-bd_sf"/>
</dbReference>
<comment type="cofactor">
    <cofactor evidence="1">
        <name>FAD</name>
        <dbReference type="ChEBI" id="CHEBI:57692"/>
    </cofactor>
</comment>
<reference evidence="5 6" key="1">
    <citation type="submission" date="2020-03" db="EMBL/GenBank/DDBJ databases">
        <title>WGS of actinomycetes isolated from Thailand.</title>
        <authorList>
            <person name="Thawai C."/>
        </authorList>
    </citation>
    <scope>NUCLEOTIDE SEQUENCE [LARGE SCALE GENOMIC DNA]</scope>
    <source>
        <strain evidence="5 6">FMUSA5-5</strain>
    </source>
</reference>
<comment type="caution">
    <text evidence="5">The sequence shown here is derived from an EMBL/GenBank/DDBJ whole genome shotgun (WGS) entry which is preliminary data.</text>
</comment>
<name>A0ABX1BHS4_9ACTN</name>
<dbReference type="Gene3D" id="3.50.50.60">
    <property type="entry name" value="FAD/NAD(P)-binding domain"/>
    <property type="match status" value="1"/>
</dbReference>
<dbReference type="Gene3D" id="3.30.70.2450">
    <property type="match status" value="1"/>
</dbReference>
<evidence type="ECO:0000259" key="4">
    <source>
        <dbReference type="Pfam" id="PF01494"/>
    </source>
</evidence>
<sequence>MSVIVVGAGPTGLMLAGDLAAAGIPVKVLERRAEESNLTRAFAIHARTLELLDMRGLADKLAAEGLKVDEVRPHVKGVKGDGVVFNVRHPDSRFPYLIILGQARTEAALAERARGLGVEIVRGAEVTGLAQDGAGVTLTLAGGRTERAGYVVGCDGAHSAVRRLLGVGFSGRAYDTRILLADVRLEADLPLAVNPFMGDDGVVLLPPYGGGWYRATIWDRTGQGIPIERPVAIEEVRDAMLRITGRDLGVAEMRWSTRFLSERRQASDYRVGRVFLAGDAAHVHSPLGAMGMSTGIQDAANLSWKLAAADRGWAPSWLLDTYQPERHPVGRQVLRLTDTLRRVAEAPPAVRAVRPYLFPKIVNHPRVSERLRLMFAGMAVTYPTPGPATATPLAGTRVPDLALTLDDRASRLYEQLGDGRFVLLDTTQSLPPGDDPWPDRLRVLRSSRPLLLGKATTILVRPDGYTAWTGTFPSGEQISTALAQWLSR</sequence>
<keyword evidence="6" id="KW-1185">Reference proteome</keyword>
<evidence type="ECO:0000256" key="3">
    <source>
        <dbReference type="ARBA" id="ARBA00022827"/>
    </source>
</evidence>
<evidence type="ECO:0000256" key="1">
    <source>
        <dbReference type="ARBA" id="ARBA00001974"/>
    </source>
</evidence>
<evidence type="ECO:0000313" key="5">
    <source>
        <dbReference type="EMBL" id="NJP94836.1"/>
    </source>
</evidence>
<protein>
    <recommendedName>
        <fullName evidence="4">FAD-binding domain-containing protein</fullName>
    </recommendedName>
</protein>
<keyword evidence="2" id="KW-0285">Flavoprotein</keyword>
<dbReference type="Pfam" id="PF21274">
    <property type="entry name" value="Rng_hyd_C"/>
    <property type="match status" value="1"/>
</dbReference>
<dbReference type="EMBL" id="JAATEP010000032">
    <property type="protein sequence ID" value="NJP94836.1"/>
    <property type="molecule type" value="Genomic_DNA"/>
</dbReference>
<dbReference type="Proteomes" id="UP000696294">
    <property type="component" value="Unassembled WGS sequence"/>
</dbReference>
<dbReference type="InterPro" id="IPR050641">
    <property type="entry name" value="RIFMO-like"/>
</dbReference>
<keyword evidence="3" id="KW-0274">FAD</keyword>
<feature type="domain" description="FAD-binding" evidence="4">
    <location>
        <begin position="2"/>
        <end position="336"/>
    </location>
</feature>
<dbReference type="RefSeq" id="WP_168016011.1">
    <property type="nucleotide sequence ID" value="NZ_JAATEP010000032.1"/>
</dbReference>
<accession>A0ABX1BHS4</accession>